<protein>
    <recommendedName>
        <fullName evidence="3">Glycosyl hydrolase</fullName>
    </recommendedName>
</protein>
<proteinExistence type="predicted"/>
<dbReference type="InterPro" id="IPR015943">
    <property type="entry name" value="WD40/YVTN_repeat-like_dom_sf"/>
</dbReference>
<dbReference type="InterPro" id="IPR036278">
    <property type="entry name" value="Sialidase_sf"/>
</dbReference>
<sequence>MKRGIKFSLCTLGSGIGLAVVGWGLVCILQHYGLMLRAWVGITFFVIIALLGFALSGGIIYTLTKVYSRPKEGILRKIVSATGIVIILLGTGAFVILALFGAAFGYNPEHVVEKYGQKMVSYDRSYLDTNIEYYEYINFLVCGNKVIGNEGPKQNYWFQDFQGNLIASYEEDFALLEITDKIAISFPPEEMKCTFDGSDTRSRSVMSYSVDGENWEERDTGYHYQFFFGDIGYLVVSYDWAMQHEAAAVYRSVDRGEHWSFISATPSDTLLQNVMFFDEDTGVFEYGEVGTDSYALYTTMDGGSTFMKVNLPAETQVFVWWRKRESNP</sequence>
<keyword evidence="1" id="KW-0472">Membrane</keyword>
<name>A0AAU7PUS9_9FIRM</name>
<evidence type="ECO:0000313" key="2">
    <source>
        <dbReference type="EMBL" id="XBS56044.1"/>
    </source>
</evidence>
<evidence type="ECO:0000256" key="1">
    <source>
        <dbReference type="SAM" id="Phobius"/>
    </source>
</evidence>
<dbReference type="RefSeq" id="WP_349948674.1">
    <property type="nucleotide sequence ID" value="NZ_CP157940.1"/>
</dbReference>
<feature type="transmembrane region" description="Helical" evidence="1">
    <location>
        <begin position="7"/>
        <end position="32"/>
    </location>
</feature>
<dbReference type="EMBL" id="CP157940">
    <property type="protein sequence ID" value="XBS56044.1"/>
    <property type="molecule type" value="Genomic_DNA"/>
</dbReference>
<reference evidence="2" key="1">
    <citation type="submission" date="2024-06" db="EMBL/GenBank/DDBJ databases">
        <title>Lacrimispora cavernae sp. nov., a novel anaerobe isolated from bat guano pile inside a cave.</title>
        <authorList>
            <person name="Miller S.L."/>
            <person name="Lu N."/>
            <person name="King J."/>
            <person name="Sankaranarayanan K."/>
            <person name="Lawson P.A."/>
        </authorList>
    </citation>
    <scope>NUCLEOTIDE SEQUENCE</scope>
    <source>
        <strain evidence="2">BS-2</strain>
    </source>
</reference>
<feature type="transmembrane region" description="Helical" evidence="1">
    <location>
        <begin position="84"/>
        <end position="106"/>
    </location>
</feature>
<keyword evidence="1" id="KW-0812">Transmembrane</keyword>
<keyword evidence="1" id="KW-1133">Transmembrane helix</keyword>
<dbReference type="SUPFAM" id="SSF50939">
    <property type="entry name" value="Sialidases"/>
    <property type="match status" value="1"/>
</dbReference>
<evidence type="ECO:0008006" key="3">
    <source>
        <dbReference type="Google" id="ProtNLM"/>
    </source>
</evidence>
<gene>
    <name evidence="2" type="ORF">ABFV83_09745</name>
</gene>
<organism evidence="2">
    <name type="scientific">Lacrimispora sp. BS-2</name>
    <dbReference type="NCBI Taxonomy" id="3151850"/>
    <lineage>
        <taxon>Bacteria</taxon>
        <taxon>Bacillati</taxon>
        <taxon>Bacillota</taxon>
        <taxon>Clostridia</taxon>
        <taxon>Lachnospirales</taxon>
        <taxon>Lachnospiraceae</taxon>
        <taxon>Lacrimispora</taxon>
    </lineage>
</organism>
<dbReference type="AlphaFoldDB" id="A0AAU7PUS9"/>
<accession>A0AAU7PUS9</accession>
<feature type="transmembrane region" description="Helical" evidence="1">
    <location>
        <begin position="38"/>
        <end position="63"/>
    </location>
</feature>
<dbReference type="Gene3D" id="2.130.10.10">
    <property type="entry name" value="YVTN repeat-like/Quinoprotein amine dehydrogenase"/>
    <property type="match status" value="1"/>
</dbReference>